<gene>
    <name evidence="3" type="ORF">AX774_g56</name>
</gene>
<dbReference type="AlphaFoldDB" id="A0A1R1PZK2"/>
<keyword evidence="2" id="KW-0812">Transmembrane</keyword>
<keyword evidence="2" id="KW-0472">Membrane</keyword>
<evidence type="ECO:0000313" key="3">
    <source>
        <dbReference type="EMBL" id="OMH86370.1"/>
    </source>
</evidence>
<dbReference type="OrthoDB" id="5836593at2759"/>
<feature type="region of interest" description="Disordered" evidence="1">
    <location>
        <begin position="1"/>
        <end position="26"/>
    </location>
</feature>
<evidence type="ECO:0000256" key="1">
    <source>
        <dbReference type="SAM" id="MobiDB-lite"/>
    </source>
</evidence>
<feature type="transmembrane region" description="Helical" evidence="2">
    <location>
        <begin position="56"/>
        <end position="77"/>
    </location>
</feature>
<organism evidence="3 4">
    <name type="scientific">Zancudomyces culisetae</name>
    <name type="common">Gut fungus</name>
    <name type="synonym">Smittium culisetae</name>
    <dbReference type="NCBI Taxonomy" id="1213189"/>
    <lineage>
        <taxon>Eukaryota</taxon>
        <taxon>Fungi</taxon>
        <taxon>Fungi incertae sedis</taxon>
        <taxon>Zoopagomycota</taxon>
        <taxon>Kickxellomycotina</taxon>
        <taxon>Harpellomycetes</taxon>
        <taxon>Harpellales</taxon>
        <taxon>Legeriomycetaceae</taxon>
        <taxon>Zancudomyces</taxon>
    </lineage>
</organism>
<protein>
    <submittedName>
        <fullName evidence="3">Uncharacterized protein</fullName>
    </submittedName>
</protein>
<name>A0A1R1PZK2_ZANCU</name>
<dbReference type="Proteomes" id="UP000188320">
    <property type="component" value="Unassembled WGS sequence"/>
</dbReference>
<comment type="caution">
    <text evidence="3">The sequence shown here is derived from an EMBL/GenBank/DDBJ whole genome shotgun (WGS) entry which is preliminary data.</text>
</comment>
<keyword evidence="4" id="KW-1185">Reference proteome</keyword>
<keyword evidence="2" id="KW-1133">Transmembrane helix</keyword>
<evidence type="ECO:0000256" key="2">
    <source>
        <dbReference type="SAM" id="Phobius"/>
    </source>
</evidence>
<feature type="compositionally biased region" description="Basic residues" evidence="1">
    <location>
        <begin position="9"/>
        <end position="18"/>
    </location>
</feature>
<accession>A0A1R1PZK2</accession>
<sequence length="506" mass="58384">MEQTGSTTKRLRRGKRTRKIIDRGDADKGDTDIGDNVGGNSNNTCAKFDSTSKWTLEYVTCVLLIGIIEYISLYVSFPYNTCRGDKKIDRYRDYMGKKTFKMTKNEFMRKLWINETQYEELTKNNMIKPNYNDTDAAVAEAILTYYVVLVDGRQAIYDNEELILENIKTNFSDEQLFGVNSELLNKSKENFIEFCSLDQAENIKLRNILSLPLIEFYVKVEESYIRSKSEIEKINEDKDIHKIMWSPELDDLEIEYNHINGSKKSILTLLNSRVKNKNEMIQLMNEADKNDTYQCILPTLRAMTGNKKDEKVIDDYVKSILGIFSFNRNNEIMIGGLNFTIRSSSISIASGVDVMLYDKGFYKGNLIIEDKIHNSNIGDSGEAQLVGKMIAHYIQLFTIQGKLYIENCKQVTIYGVLFTGFIPTIYKITFNKETLENILENQKKHLNGNTPTRKLPNLVSQFVLFDKELDLIKNPGARNYTYYVLELLRRIVLFDSNAYIVCNIVP</sequence>
<reference evidence="4" key="1">
    <citation type="submission" date="2017-01" db="EMBL/GenBank/DDBJ databases">
        <authorList>
            <person name="Wang Y."/>
            <person name="White M."/>
            <person name="Kvist S."/>
            <person name="Moncalvo J.-M."/>
        </authorList>
    </citation>
    <scope>NUCLEOTIDE SEQUENCE [LARGE SCALE GENOMIC DNA]</scope>
    <source>
        <strain evidence="4">COL-18-3</strain>
    </source>
</reference>
<proteinExistence type="predicted"/>
<evidence type="ECO:0000313" key="4">
    <source>
        <dbReference type="Proteomes" id="UP000188320"/>
    </source>
</evidence>
<dbReference type="EMBL" id="LSSK01000006">
    <property type="protein sequence ID" value="OMH86370.1"/>
    <property type="molecule type" value="Genomic_DNA"/>
</dbReference>